<evidence type="ECO:0000313" key="4">
    <source>
        <dbReference type="EMBL" id="PIK50538.1"/>
    </source>
</evidence>
<dbReference type="SUPFAM" id="SSF49265">
    <property type="entry name" value="Fibronectin type III"/>
    <property type="match status" value="3"/>
</dbReference>
<dbReference type="InterPro" id="IPR036116">
    <property type="entry name" value="FN3_sf"/>
</dbReference>
<dbReference type="SMART" id="SM00060">
    <property type="entry name" value="FN3"/>
    <property type="match status" value="4"/>
</dbReference>
<dbReference type="STRING" id="307972.A0A2G8KRD2"/>
<keyword evidence="5" id="KW-1185">Reference proteome</keyword>
<dbReference type="EMBL" id="MRZV01000416">
    <property type="protein sequence ID" value="PIK50538.1"/>
    <property type="molecule type" value="Genomic_DNA"/>
</dbReference>
<keyword evidence="2" id="KW-0472">Membrane</keyword>
<comment type="caution">
    <text evidence="4">The sequence shown here is derived from an EMBL/GenBank/DDBJ whole genome shotgun (WGS) entry which is preliminary data.</text>
</comment>
<feature type="compositionally biased region" description="Polar residues" evidence="1">
    <location>
        <begin position="107"/>
        <end position="118"/>
    </location>
</feature>
<reference evidence="4 5" key="1">
    <citation type="journal article" date="2017" name="PLoS Biol.">
        <title>The sea cucumber genome provides insights into morphological evolution and visceral regeneration.</title>
        <authorList>
            <person name="Zhang X."/>
            <person name="Sun L."/>
            <person name="Yuan J."/>
            <person name="Sun Y."/>
            <person name="Gao Y."/>
            <person name="Zhang L."/>
            <person name="Li S."/>
            <person name="Dai H."/>
            <person name="Hamel J.F."/>
            <person name="Liu C."/>
            <person name="Yu Y."/>
            <person name="Liu S."/>
            <person name="Lin W."/>
            <person name="Guo K."/>
            <person name="Jin S."/>
            <person name="Xu P."/>
            <person name="Storey K.B."/>
            <person name="Huan P."/>
            <person name="Zhang T."/>
            <person name="Zhou Y."/>
            <person name="Zhang J."/>
            <person name="Lin C."/>
            <person name="Li X."/>
            <person name="Xing L."/>
            <person name="Huo D."/>
            <person name="Sun M."/>
            <person name="Wang L."/>
            <person name="Mercier A."/>
            <person name="Li F."/>
            <person name="Yang H."/>
            <person name="Xiang J."/>
        </authorList>
    </citation>
    <scope>NUCLEOTIDE SEQUENCE [LARGE SCALE GENOMIC DNA]</scope>
    <source>
        <strain evidence="4">Shaxun</strain>
        <tissue evidence="4">Muscle</tissue>
    </source>
</reference>
<dbReference type="CDD" id="cd00063">
    <property type="entry name" value="FN3"/>
    <property type="match status" value="4"/>
</dbReference>
<organism evidence="4 5">
    <name type="scientific">Stichopus japonicus</name>
    <name type="common">Sea cucumber</name>
    <dbReference type="NCBI Taxonomy" id="307972"/>
    <lineage>
        <taxon>Eukaryota</taxon>
        <taxon>Metazoa</taxon>
        <taxon>Echinodermata</taxon>
        <taxon>Eleutherozoa</taxon>
        <taxon>Echinozoa</taxon>
        <taxon>Holothuroidea</taxon>
        <taxon>Aspidochirotacea</taxon>
        <taxon>Aspidochirotida</taxon>
        <taxon>Stichopodidae</taxon>
        <taxon>Apostichopus</taxon>
    </lineage>
</organism>
<evidence type="ECO:0000256" key="1">
    <source>
        <dbReference type="SAM" id="MobiDB-lite"/>
    </source>
</evidence>
<dbReference type="Gene3D" id="2.60.40.10">
    <property type="entry name" value="Immunoglobulins"/>
    <property type="match status" value="4"/>
</dbReference>
<feature type="domain" description="Fibronectin type-III" evidence="3">
    <location>
        <begin position="198"/>
        <end position="288"/>
    </location>
</feature>
<evidence type="ECO:0000259" key="3">
    <source>
        <dbReference type="PROSITE" id="PS50853"/>
    </source>
</evidence>
<dbReference type="InterPro" id="IPR003961">
    <property type="entry name" value="FN3_dom"/>
</dbReference>
<evidence type="ECO:0000256" key="2">
    <source>
        <dbReference type="SAM" id="Phobius"/>
    </source>
</evidence>
<gene>
    <name evidence="4" type="ORF">BSL78_12570</name>
</gene>
<dbReference type="PROSITE" id="PS50853">
    <property type="entry name" value="FN3"/>
    <property type="match status" value="4"/>
</dbReference>
<dbReference type="Proteomes" id="UP000230750">
    <property type="component" value="Unassembled WGS sequence"/>
</dbReference>
<protein>
    <recommendedName>
        <fullName evidence="3">Fibronectin type-III domain-containing protein</fullName>
    </recommendedName>
</protein>
<feature type="domain" description="Fibronectin type-III" evidence="3">
    <location>
        <begin position="346"/>
        <end position="437"/>
    </location>
</feature>
<feature type="transmembrane region" description="Helical" evidence="2">
    <location>
        <begin position="683"/>
        <end position="708"/>
    </location>
</feature>
<proteinExistence type="predicted"/>
<name>A0A2G8KRD2_STIJA</name>
<feature type="region of interest" description="Disordered" evidence="1">
    <location>
        <begin position="107"/>
        <end position="132"/>
    </location>
</feature>
<dbReference type="AlphaFoldDB" id="A0A2G8KRD2"/>
<feature type="compositionally biased region" description="Low complexity" evidence="1">
    <location>
        <begin position="310"/>
        <end position="322"/>
    </location>
</feature>
<sequence>MLFLAILLETTTAADNYTTENILSTTTTVLETETYQPTSPYRVTGTEGTVMSTVTDGEPVEGSTATTSLLPLTTEADVIDPSTVDVITGTDSNITEEAVTVVDTDGTSPATMVSVTTPDRNETTPLRDVTTPLTDVTTPLRDVTTPLTGVTTVVGNLTTPVNDVTTPAGHVTTPIVDVTTPIDISTTPYVPGVCQYDGDSMIIILDKTSATITISWIVTETTDSVRVEHRLESASDWILSESLQPARETQYTITNLQVDSLYNIRLRAIEVGREFDDCEINEERTCEEGLEGVDCTTETPTETPTDEPKTTTTESPAGTSTTTDYISTTQHLLPTATAGPRVCFNTSTDLSLVVESVKDTEIHIKWEFGFSSDEFSVEYRPVNGTWIVRENANQNQPFFKIKQLEPNTNYEILIRAVVYDVAGGDYCDTVFQMTCPDGTEGFDCTGEVPGDDDLVSVNVTVGSVNSVSISSTWIASEGVTSVVHQYRVLGSIDWTDSEPIPIERTMYFLTDLQPDSLYEVRLQFETVEGVFYTEPETTTTCEAGFAGTSTCDTYYRNVSAFDVSLSFTQSDSMVLEWSIEVDYAQNVIEYRTAESETDWFSSEPFPFPQQSGSVEGLDPNQNYELRVRTEFDNSGLRRRRQSEDESCDGCAYSATVTYLSCSEGFEGLNCQDEVEVEPSSPEWWLILTMVVIATLLLLLILIPLVVWLKNNWSKEEDKSKYEMGMTMTSVQGSSRRVSYDQADGVGVQTDPLPATNSNYVYSTEAVMYFDSESLHSVNTRSTLGHDNRAMSLDGETPPSHVDSGFSVDGSTRSRTIQGSIENMMIPIEGDTDSLAQSDTVINI</sequence>
<evidence type="ECO:0000313" key="5">
    <source>
        <dbReference type="Proteomes" id="UP000230750"/>
    </source>
</evidence>
<feature type="domain" description="Fibronectin type-III" evidence="3">
    <location>
        <begin position="559"/>
        <end position="649"/>
    </location>
</feature>
<feature type="region of interest" description="Disordered" evidence="1">
    <location>
        <begin position="289"/>
        <end position="322"/>
    </location>
</feature>
<feature type="region of interest" description="Disordered" evidence="1">
    <location>
        <begin position="791"/>
        <end position="811"/>
    </location>
</feature>
<keyword evidence="2" id="KW-1133">Transmembrane helix</keyword>
<accession>A0A2G8KRD2</accession>
<keyword evidence="2" id="KW-0812">Transmembrane</keyword>
<dbReference type="InterPro" id="IPR013783">
    <property type="entry name" value="Ig-like_fold"/>
</dbReference>
<feature type="domain" description="Fibronectin type-III" evidence="3">
    <location>
        <begin position="455"/>
        <end position="543"/>
    </location>
</feature>